<sequence>MAEQYERFKRFEYRMNSNLVIQREGPGPRQGESTGEPESLVGRLKHRMGDRVSYTSVKPRSEKLKSRSMIDAPKRKQKAQLDVNANDSVLNVDLSVGTFYVPSSNYTRAKYEELLNMLQQSLGDQPQDVLKGALEEVLFILKSSDSKGIDRKAACEELLGPISDDLYYRLYHTSKELIDFTLPGDSKGTGTIDDNSGVAVVFDEDEDANDANSDGYYYEVPADEEFEHEKDSKAAVEFIRQDSVQDESQFETDKYHLPISRIDSHWLQRELNLIFGDPNVAVATEKEILSAIKIEDVQECENRLVLILKYENFEFAKLVLKNRWKIMYCTRLGQSQTPEEKARIFEEMKKTPEGLQVLQELEVVNLRRSKEQELALNVKREAASLSRKAKMDSEDKSDNVDDLGLDAGHTDFNTDTDVHMDNTGNLGPKIVDLESMAFKDGSHHMSNVKVVLPEGSERIEHKSYDEVVIYPLERPKGLNRKPIQSLPEWAQKAFPNIESLNPVQSAVWDIAFNHFDENMLICAPTGSGKTNIAVLCILNIFSRYIDENGSLDSSGFKIVYVSPMKSLVMEQTQAFTKRFTPFGINVSELTGDISMTRREIENTQLIVTTPEKWDVVTRRSGFESSVELMIFDEIHLLHDKRGPVLEALVSRVVNNDRRSGIRTRLVGLSATLPNFRDISDFLCVNPDRGLFYFGNHYRPVGLEQRYIGIKEKKAIKKFNTVNEILFERVIEDIRDNKNQILIFVHSRRETVRTAKFIRDTALLKDTLSTILTTDSASREILSSEAEAIKNAELKELLPYGFGIHHAGLPRSDRKLVEDLFADGHIQILVSTATLSWGVNLPAQTVIIKGTQIYSPEEGCWTELCPLSVQQMMGRAGRPQYDKEGKGIIITSHEKLQFYLSLNNQQLPIESQIISKLPELLNAEIVLSNISSLEDCVSWLKDTYLYVRMRMSPELYGIELHVDGDSGTEPLDHELIDNLVLERLRDIAHTALSTLDKHGIVRYERKSGTLLSTGMGRIASLYYLKPESIRIYADNLKPNLSDSDILKVFASSLEFRYIPVREEEKIELLSLMEKVPIPIRGSTTDPNTHSKISILLQAYISGLELEGYALISEMGFITQNAGRIIQALYTICLKRCWSRLSQKLFDLGKMVEKRMWNVMLPLRQFKSLPEELVIKLERKDFSWDRYYDLSSVELGELCRQPKLGKSLHKLVHLIPKLNIQVFIQPLTRSRLSLEVTISPEFQWDTKYHGYQERFWLFVEDGNGENILYSTTYILPAFSANDVESLENSIFFTVPIAEPLHYNYFLRIVSEKWIGSSTSFSILFNKLILPERDNPHTELLDLQPVPKVSLYNRIATENSGISDDAKKIFTREFFSKKFGTGSFNPIQTQVFSAIYSGNDSVLLCAPYKTGKFTCAEIAICRSLSHNLDSTIIVISAFESTACARYERLMVKFGDICKVGLLTGDFRTDLRIIAESSIVISIPKHWDYVSRRWKSKKCLQSIDLFIVENLELINDYTVGPEIEICVSRMRFISAQLGNFTRIIGLSISISNAHDVAGWIGAPSTLAFSFDPSKNNIISPVIIQPFDQSDPESRKFAMFTSICKNVFNNFPRSSIVFTTGRKFCRLIAMELYMHISNLEQLHMDSDTHTSLISSWNIYKDEELDTIQTLIDRERALSRLLMLGVCYCHEGFSPSEVRVIEKAFKTENIKVLILTSSLAWNTSVFAPLVIVADTATSSLNRPINHGFYPQADILRIISHTRTYGNDKSDSLSSIIMLESSQRDHYKKLIHEAYPVESALENRLEELVNAEIVQGAIENPQDAIDWLTWTLYYRRLLKNPNYYSLQGVSGSHLSEHLSELVENVFSTLEKSQCATVEEESISPLNLGFISAFYYLKCATIELYAKNVSSNSGRDSLLEILSYSEEFSDIPLRAGERIHNLSLDGVSVSTKVKLLLQCHLDRSLLSNDLTSDQRLILTRISPLIYALVDVICSNGWLSPALIAMDLCQRTIQAMGVSDSPLKQLPNVSTDFIDRSKEFGVNDLFDLIGMEDEDRNKLLEGFSKRHTFEIAAVCNAVQVLDVRYSLNVDKVGAGELLSLHVDIDREGEDVPVHAPYFPLDRQEQWWVLIGESETNKLYGIKRVSLSQQGNKVKLDFEAPSQPGKHTLILYIVSDSYVATDHQYPVEIEVH</sequence>
<keyword evidence="12" id="KW-1185">Reference proteome</keyword>
<keyword evidence="3" id="KW-0547">Nucleotide-binding</keyword>
<dbReference type="PANTHER" id="PTHR47961">
    <property type="entry name" value="DNA POLYMERASE THETA, PUTATIVE (AFU_ORTHOLOGUE AFUA_1G05260)-RELATED"/>
    <property type="match status" value="1"/>
</dbReference>
<dbReference type="SMART" id="SM00487">
    <property type="entry name" value="DEXDc"/>
    <property type="match status" value="1"/>
</dbReference>
<evidence type="ECO:0000256" key="4">
    <source>
        <dbReference type="ARBA" id="ARBA00022801"/>
    </source>
</evidence>
<evidence type="ECO:0000259" key="10">
    <source>
        <dbReference type="PROSITE" id="PS51194"/>
    </source>
</evidence>
<dbReference type="InterPro" id="IPR057842">
    <property type="entry name" value="WH_MER3"/>
</dbReference>
<dbReference type="SUPFAM" id="SSF52540">
    <property type="entry name" value="P-loop containing nucleoside triphosphate hydrolases"/>
    <property type="match status" value="3"/>
</dbReference>
<name>L1LCX2_THEEQ</name>
<dbReference type="PIRSF" id="PIRSF039073">
    <property type="entry name" value="BRR2"/>
    <property type="match status" value="1"/>
</dbReference>
<dbReference type="Gene3D" id="1.10.10.10">
    <property type="entry name" value="Winged helix-like DNA-binding domain superfamily/Winged helix DNA-binding domain"/>
    <property type="match status" value="2"/>
</dbReference>
<proteinExistence type="inferred from homology"/>
<dbReference type="EMBL" id="ACOU01000003">
    <property type="protein sequence ID" value="EKX73191.1"/>
    <property type="molecule type" value="Genomic_DNA"/>
</dbReference>
<dbReference type="InterPro" id="IPR014756">
    <property type="entry name" value="Ig_E-set"/>
</dbReference>
<dbReference type="InterPro" id="IPR001650">
    <property type="entry name" value="Helicase_C-like"/>
</dbReference>
<comment type="similarity">
    <text evidence="1">Belongs to the helicase family. SKI2 subfamily.</text>
</comment>
<dbReference type="OrthoDB" id="5575at2759"/>
<dbReference type="Gene3D" id="2.60.40.150">
    <property type="entry name" value="C2 domain"/>
    <property type="match status" value="2"/>
</dbReference>
<keyword evidence="6" id="KW-0067">ATP-binding</keyword>
<dbReference type="InterPro" id="IPR036390">
    <property type="entry name" value="WH_DNA-bd_sf"/>
</dbReference>
<comment type="caution">
    <text evidence="11">The sequence shown here is derived from an EMBL/GenBank/DDBJ whole genome shotgun (WGS) entry which is preliminary data.</text>
</comment>
<dbReference type="GO" id="GO:0004386">
    <property type="term" value="F:helicase activity"/>
    <property type="evidence" value="ECO:0007669"/>
    <property type="project" value="UniProtKB-KW"/>
</dbReference>
<dbReference type="FunFam" id="3.40.50.300:FF:000062">
    <property type="entry name" value="U5 small nuclear ribonucleoprotein helicase"/>
    <property type="match status" value="1"/>
</dbReference>
<dbReference type="Pfam" id="PF02889">
    <property type="entry name" value="Sec63"/>
    <property type="match status" value="2"/>
</dbReference>
<accession>L1LCX2</accession>
<evidence type="ECO:0000256" key="2">
    <source>
        <dbReference type="ARBA" id="ARBA00022737"/>
    </source>
</evidence>
<dbReference type="SUPFAM" id="SSF81296">
    <property type="entry name" value="E set domains"/>
    <property type="match status" value="2"/>
</dbReference>
<feature type="domain" description="Helicase C-terminal" evidence="10">
    <location>
        <begin position="725"/>
        <end position="937"/>
    </location>
</feature>
<dbReference type="Pfam" id="PF00271">
    <property type="entry name" value="Helicase_C"/>
    <property type="match status" value="1"/>
</dbReference>
<dbReference type="Pfam" id="PF23445">
    <property type="entry name" value="WHD_SNRNP200"/>
    <property type="match status" value="2"/>
</dbReference>
<dbReference type="Pfam" id="PF18149">
    <property type="entry name" value="Helicase_PWI"/>
    <property type="match status" value="1"/>
</dbReference>
<dbReference type="InterPro" id="IPR011545">
    <property type="entry name" value="DEAD/DEAH_box_helicase_dom"/>
</dbReference>
<dbReference type="CDD" id="cd18795">
    <property type="entry name" value="SF2_C_Ski2"/>
    <property type="match status" value="1"/>
</dbReference>
<dbReference type="GO" id="GO:0003676">
    <property type="term" value="F:nucleic acid binding"/>
    <property type="evidence" value="ECO:0007669"/>
    <property type="project" value="InterPro"/>
</dbReference>
<evidence type="ECO:0000313" key="12">
    <source>
        <dbReference type="Proteomes" id="UP000031512"/>
    </source>
</evidence>
<dbReference type="STRING" id="1537102.L1LCX2"/>
<dbReference type="InterPro" id="IPR041094">
    <property type="entry name" value="Brr2_helicase_PWI"/>
</dbReference>
<evidence type="ECO:0000256" key="8">
    <source>
        <dbReference type="SAM" id="MobiDB-lite"/>
    </source>
</evidence>
<dbReference type="PROSITE" id="PS51192">
    <property type="entry name" value="HELICASE_ATP_BIND_1"/>
    <property type="match status" value="2"/>
</dbReference>
<dbReference type="RefSeq" id="XP_004832643.1">
    <property type="nucleotide sequence ID" value="XM_004832586.1"/>
</dbReference>
<evidence type="ECO:0000256" key="7">
    <source>
        <dbReference type="ARBA" id="ARBA00034541"/>
    </source>
</evidence>
<dbReference type="FunFam" id="3.40.50.300:FF:003287">
    <property type="entry name" value="U5 small nuclear ribonucleoprotein 200 kDa helicase"/>
    <property type="match status" value="1"/>
</dbReference>
<dbReference type="VEuPathDB" id="PiroplasmaDB:BEWA_052460"/>
<dbReference type="InterPro" id="IPR004179">
    <property type="entry name" value="Sec63-dom"/>
</dbReference>
<evidence type="ECO:0000256" key="6">
    <source>
        <dbReference type="ARBA" id="ARBA00022840"/>
    </source>
</evidence>
<evidence type="ECO:0000256" key="3">
    <source>
        <dbReference type="ARBA" id="ARBA00022741"/>
    </source>
</evidence>
<protein>
    <recommendedName>
        <fullName evidence="7">U5 small nuclear ribonucleoprotein 200 kDa helicase</fullName>
    </recommendedName>
</protein>
<dbReference type="FunFam" id="1.10.10.10:FF:000012">
    <property type="entry name" value="U5 small nuclear ribonucleoprotein helicase"/>
    <property type="match status" value="1"/>
</dbReference>
<feature type="domain" description="Helicase ATP-binding" evidence="9">
    <location>
        <begin position="510"/>
        <end position="690"/>
    </location>
</feature>
<evidence type="ECO:0000256" key="5">
    <source>
        <dbReference type="ARBA" id="ARBA00022806"/>
    </source>
</evidence>
<dbReference type="KEGG" id="beq:BEWA_052460"/>
<dbReference type="GO" id="GO:1990904">
    <property type="term" value="C:ribonucleoprotein complex"/>
    <property type="evidence" value="ECO:0007669"/>
    <property type="project" value="UniProtKB-KW"/>
</dbReference>
<dbReference type="Pfam" id="PF00270">
    <property type="entry name" value="DEAD"/>
    <property type="match status" value="2"/>
</dbReference>
<dbReference type="InterPro" id="IPR014001">
    <property type="entry name" value="Helicase_ATP-bd"/>
</dbReference>
<dbReference type="GO" id="GO:0005634">
    <property type="term" value="C:nucleus"/>
    <property type="evidence" value="ECO:0007669"/>
    <property type="project" value="TreeGrafter"/>
</dbReference>
<dbReference type="GO" id="GO:0016787">
    <property type="term" value="F:hydrolase activity"/>
    <property type="evidence" value="ECO:0007669"/>
    <property type="project" value="UniProtKB-KW"/>
</dbReference>
<dbReference type="eggNOG" id="KOG0951">
    <property type="taxonomic scope" value="Eukaryota"/>
</dbReference>
<dbReference type="PROSITE" id="PS51194">
    <property type="entry name" value="HELICASE_CTER"/>
    <property type="match status" value="1"/>
</dbReference>
<reference evidence="11 12" key="1">
    <citation type="journal article" date="2012" name="BMC Genomics">
        <title>Comparative genomic analysis and phylogenetic position of Theileria equi.</title>
        <authorList>
            <person name="Kappmeyer L.S."/>
            <person name="Thiagarajan M."/>
            <person name="Herndon D.R."/>
            <person name="Ramsay J.D."/>
            <person name="Caler E."/>
            <person name="Djikeng A."/>
            <person name="Gillespie J.J."/>
            <person name="Lau A.O."/>
            <person name="Roalson E.H."/>
            <person name="Silva J.C."/>
            <person name="Silva M.G."/>
            <person name="Suarez C.E."/>
            <person name="Ueti M.W."/>
            <person name="Nene V.M."/>
            <person name="Mealey R.H."/>
            <person name="Knowles D.P."/>
            <person name="Brayton K.A."/>
        </authorList>
    </citation>
    <scope>NUCLEOTIDE SEQUENCE [LARGE SCALE GENOMIC DNA]</scope>
    <source>
        <strain evidence="11 12">WA</strain>
    </source>
</reference>
<keyword evidence="5 11" id="KW-0347">Helicase</keyword>
<keyword evidence="11" id="KW-0687">Ribonucleoprotein</keyword>
<keyword evidence="4" id="KW-0378">Hydrolase</keyword>
<evidence type="ECO:0000259" key="9">
    <source>
        <dbReference type="PROSITE" id="PS51192"/>
    </source>
</evidence>
<dbReference type="InterPro" id="IPR027417">
    <property type="entry name" value="P-loop_NTPase"/>
</dbReference>
<dbReference type="Gene3D" id="1.10.3380.10">
    <property type="entry name" value="Sec63 N-terminal domain-like domain"/>
    <property type="match status" value="2"/>
</dbReference>
<dbReference type="GO" id="GO:0005524">
    <property type="term" value="F:ATP binding"/>
    <property type="evidence" value="ECO:0007669"/>
    <property type="project" value="UniProtKB-KW"/>
</dbReference>
<keyword evidence="2" id="KW-0677">Repeat</keyword>
<feature type="region of interest" description="Disordered" evidence="8">
    <location>
        <begin position="19"/>
        <end position="45"/>
    </location>
</feature>
<dbReference type="GO" id="GO:0006397">
    <property type="term" value="P:mRNA processing"/>
    <property type="evidence" value="ECO:0007669"/>
    <property type="project" value="UniProtKB-ARBA"/>
</dbReference>
<dbReference type="FunFam" id="1.10.3380.10:FF:000001">
    <property type="entry name" value="U5 small nuclear ribonucleoprotein helicase"/>
    <property type="match status" value="1"/>
</dbReference>
<dbReference type="FunFam" id="1.10.150.20:FF:000004">
    <property type="entry name" value="U5 small nuclear ribonucleoprotein helicase"/>
    <property type="match status" value="1"/>
</dbReference>
<dbReference type="SMART" id="SM00973">
    <property type="entry name" value="Sec63"/>
    <property type="match status" value="2"/>
</dbReference>
<dbReference type="PANTHER" id="PTHR47961:SF4">
    <property type="entry name" value="ACTIVATING SIGNAL COINTEGRATOR 1 COMPLEX SUBUNIT 3"/>
    <property type="match status" value="1"/>
</dbReference>
<organism evidence="11 12">
    <name type="scientific">Theileria equi strain WA</name>
    <dbReference type="NCBI Taxonomy" id="1537102"/>
    <lineage>
        <taxon>Eukaryota</taxon>
        <taxon>Sar</taxon>
        <taxon>Alveolata</taxon>
        <taxon>Apicomplexa</taxon>
        <taxon>Aconoidasida</taxon>
        <taxon>Piroplasmida</taxon>
        <taxon>Theileriidae</taxon>
        <taxon>Theileria</taxon>
    </lineage>
</organism>
<dbReference type="InterPro" id="IPR035892">
    <property type="entry name" value="C2_domain_sf"/>
</dbReference>
<dbReference type="GeneID" id="15802798"/>
<dbReference type="InterPro" id="IPR050474">
    <property type="entry name" value="Hel308_SKI2-like"/>
</dbReference>
<evidence type="ECO:0000313" key="11">
    <source>
        <dbReference type="EMBL" id="EKX73191.1"/>
    </source>
</evidence>
<dbReference type="SMART" id="SM00490">
    <property type="entry name" value="HELICc"/>
    <property type="match status" value="1"/>
</dbReference>
<feature type="domain" description="Helicase ATP-binding" evidence="9">
    <location>
        <begin position="1390"/>
        <end position="1564"/>
    </location>
</feature>
<evidence type="ECO:0000256" key="1">
    <source>
        <dbReference type="ARBA" id="ARBA00010140"/>
    </source>
</evidence>
<dbReference type="Gene3D" id="1.10.150.20">
    <property type="entry name" value="5' to 3' exonuclease, C-terminal subdomain"/>
    <property type="match status" value="2"/>
</dbReference>
<dbReference type="InterPro" id="IPR036388">
    <property type="entry name" value="WH-like_DNA-bd_sf"/>
</dbReference>
<dbReference type="Proteomes" id="UP000031512">
    <property type="component" value="Unassembled WGS sequence"/>
</dbReference>
<dbReference type="FunFam" id="1.10.10.10:FF:000024">
    <property type="entry name" value="U5 small nuclear ribonucleoprotein helicase"/>
    <property type="match status" value="1"/>
</dbReference>
<dbReference type="SUPFAM" id="SSF46785">
    <property type="entry name" value="Winged helix' DNA-binding domain"/>
    <property type="match status" value="2"/>
</dbReference>
<dbReference type="SUPFAM" id="SSF158702">
    <property type="entry name" value="Sec63 N-terminal domain-like"/>
    <property type="match status" value="2"/>
</dbReference>
<dbReference type="Gene3D" id="3.40.50.300">
    <property type="entry name" value="P-loop containing nucleotide triphosphate hydrolases"/>
    <property type="match status" value="4"/>
</dbReference>
<gene>
    <name evidence="11" type="ORF">BEWA_052460</name>
</gene>